<gene>
    <name evidence="2" type="ORF">LSH36_351g02026</name>
</gene>
<keyword evidence="3" id="KW-1185">Reference proteome</keyword>
<dbReference type="AlphaFoldDB" id="A0AAD9JEM6"/>
<feature type="compositionally biased region" description="Basic and acidic residues" evidence="1">
    <location>
        <begin position="204"/>
        <end position="226"/>
    </location>
</feature>
<proteinExistence type="predicted"/>
<feature type="region of interest" description="Disordered" evidence="1">
    <location>
        <begin position="50"/>
        <end position="96"/>
    </location>
</feature>
<feature type="compositionally biased region" description="Basic and acidic residues" evidence="1">
    <location>
        <begin position="86"/>
        <end position="96"/>
    </location>
</feature>
<evidence type="ECO:0000313" key="2">
    <source>
        <dbReference type="EMBL" id="KAK2151789.1"/>
    </source>
</evidence>
<comment type="caution">
    <text evidence="2">The sequence shown here is derived from an EMBL/GenBank/DDBJ whole genome shotgun (WGS) entry which is preliminary data.</text>
</comment>
<reference evidence="2" key="1">
    <citation type="journal article" date="2023" name="Mol. Biol. Evol.">
        <title>Third-Generation Sequencing Reveals the Adaptive Role of the Epigenome in Three Deep-Sea Polychaetes.</title>
        <authorList>
            <person name="Perez M."/>
            <person name="Aroh O."/>
            <person name="Sun Y."/>
            <person name="Lan Y."/>
            <person name="Juniper S.K."/>
            <person name="Young C.R."/>
            <person name="Angers B."/>
            <person name="Qian P.Y."/>
        </authorList>
    </citation>
    <scope>NUCLEOTIDE SEQUENCE</scope>
    <source>
        <strain evidence="2">P08H-3</strain>
    </source>
</reference>
<accession>A0AAD9JEM6</accession>
<evidence type="ECO:0000313" key="3">
    <source>
        <dbReference type="Proteomes" id="UP001208570"/>
    </source>
</evidence>
<sequence length="315" mass="35825">MAQRRFLIRQVFEKGLVPSVGQQSPDRYSDLDGEAVSPLTGDRDYYISVSPCASPQPEPELARSVTLPDIRPKSTDFRSGYSLEGTNRKSSADNRRSSVDLIQMLPPIAGAGPDAGNLSRSHSLEDLDMRRFHRSVFPSYRFQPLQLATLAETDRENDPSAPSATQDFRSEFSPARSRRHDFAELKRNPENLFPKMRFLIEHGPEALDSGERDDVKSANDDNDVKRQMNGGSSGDSTKDNYLKLIQKITTYLPDHLMESAKHQIREMTKSEAIYRQKEKLLSHEREKISIEDNPKWRQLRITLSPGRPILHLGYK</sequence>
<evidence type="ECO:0000256" key="1">
    <source>
        <dbReference type="SAM" id="MobiDB-lite"/>
    </source>
</evidence>
<feature type="region of interest" description="Disordered" evidence="1">
    <location>
        <begin position="204"/>
        <end position="238"/>
    </location>
</feature>
<feature type="region of interest" description="Disordered" evidence="1">
    <location>
        <begin position="153"/>
        <end position="178"/>
    </location>
</feature>
<name>A0AAD9JEM6_9ANNE</name>
<organism evidence="2 3">
    <name type="scientific">Paralvinella palmiformis</name>
    <dbReference type="NCBI Taxonomy" id="53620"/>
    <lineage>
        <taxon>Eukaryota</taxon>
        <taxon>Metazoa</taxon>
        <taxon>Spiralia</taxon>
        <taxon>Lophotrochozoa</taxon>
        <taxon>Annelida</taxon>
        <taxon>Polychaeta</taxon>
        <taxon>Sedentaria</taxon>
        <taxon>Canalipalpata</taxon>
        <taxon>Terebellida</taxon>
        <taxon>Terebelliformia</taxon>
        <taxon>Alvinellidae</taxon>
        <taxon>Paralvinella</taxon>
    </lineage>
</organism>
<dbReference type="Proteomes" id="UP001208570">
    <property type="component" value="Unassembled WGS sequence"/>
</dbReference>
<protein>
    <submittedName>
        <fullName evidence="2">Uncharacterized protein</fullName>
    </submittedName>
</protein>
<dbReference type="EMBL" id="JAODUP010000351">
    <property type="protein sequence ID" value="KAK2151789.1"/>
    <property type="molecule type" value="Genomic_DNA"/>
</dbReference>